<reference evidence="2" key="1">
    <citation type="submission" date="2022-10" db="EMBL/GenBank/DDBJ databases">
        <title>Genome assembly of Pristionchus species.</title>
        <authorList>
            <person name="Yoshida K."/>
            <person name="Sommer R.J."/>
        </authorList>
    </citation>
    <scope>NUCLEOTIDE SEQUENCE [LARGE SCALE GENOMIC DNA]</scope>
    <source>
        <strain evidence="2">RS5460</strain>
    </source>
</reference>
<dbReference type="EMBL" id="BTRK01000002">
    <property type="protein sequence ID" value="GMR38528.1"/>
    <property type="molecule type" value="Genomic_DNA"/>
</dbReference>
<protein>
    <submittedName>
        <fullName evidence="1">Uncharacterized protein</fullName>
    </submittedName>
</protein>
<accession>A0AAN4ZCA4</accession>
<dbReference type="Proteomes" id="UP001328107">
    <property type="component" value="Unassembled WGS sequence"/>
</dbReference>
<organism evidence="1 2">
    <name type="scientific">Pristionchus mayeri</name>
    <dbReference type="NCBI Taxonomy" id="1317129"/>
    <lineage>
        <taxon>Eukaryota</taxon>
        <taxon>Metazoa</taxon>
        <taxon>Ecdysozoa</taxon>
        <taxon>Nematoda</taxon>
        <taxon>Chromadorea</taxon>
        <taxon>Rhabditida</taxon>
        <taxon>Rhabditina</taxon>
        <taxon>Diplogasteromorpha</taxon>
        <taxon>Diplogasteroidea</taxon>
        <taxon>Neodiplogasteridae</taxon>
        <taxon>Pristionchus</taxon>
    </lineage>
</organism>
<evidence type="ECO:0000313" key="1">
    <source>
        <dbReference type="EMBL" id="GMR38528.1"/>
    </source>
</evidence>
<dbReference type="AlphaFoldDB" id="A0AAN4ZCA4"/>
<proteinExistence type="predicted"/>
<keyword evidence="2" id="KW-1185">Reference proteome</keyword>
<gene>
    <name evidence="1" type="ORF">PMAYCL1PPCAC_08723</name>
</gene>
<evidence type="ECO:0000313" key="2">
    <source>
        <dbReference type="Proteomes" id="UP001328107"/>
    </source>
</evidence>
<comment type="caution">
    <text evidence="1">The sequence shown here is derived from an EMBL/GenBank/DDBJ whole genome shotgun (WGS) entry which is preliminary data.</text>
</comment>
<feature type="non-terminal residue" evidence="1">
    <location>
        <position position="62"/>
    </location>
</feature>
<sequence length="62" mass="6489">ARSFLCFSSSLARSPLRANSAIVHSSAASNSELIALVSSIEASPLSQRFSFALAEVTQTLSC</sequence>
<feature type="non-terminal residue" evidence="1">
    <location>
        <position position="1"/>
    </location>
</feature>
<name>A0AAN4ZCA4_9BILA</name>